<dbReference type="Gene3D" id="3.30.70.270">
    <property type="match status" value="1"/>
</dbReference>
<feature type="compositionally biased region" description="Basic and acidic residues" evidence="3">
    <location>
        <begin position="232"/>
        <end position="254"/>
    </location>
</feature>
<dbReference type="NCBIfam" id="TIGR00254">
    <property type="entry name" value="GGDEF"/>
    <property type="match status" value="1"/>
</dbReference>
<feature type="compositionally biased region" description="Basic residues" evidence="3">
    <location>
        <begin position="203"/>
        <end position="215"/>
    </location>
</feature>
<dbReference type="GO" id="GO:0052621">
    <property type="term" value="F:diguanylate cyclase activity"/>
    <property type="evidence" value="ECO:0007669"/>
    <property type="project" value="UniProtKB-EC"/>
</dbReference>
<dbReference type="CDD" id="cd01949">
    <property type="entry name" value="GGDEF"/>
    <property type="match status" value="1"/>
</dbReference>
<evidence type="ECO:0000313" key="5">
    <source>
        <dbReference type="EMBL" id="GJD77210.1"/>
    </source>
</evidence>
<gene>
    <name evidence="5" type="ORF">NBEOAGPD_0413</name>
</gene>
<dbReference type="GO" id="GO:1902201">
    <property type="term" value="P:negative regulation of bacterial-type flagellum-dependent cell motility"/>
    <property type="evidence" value="ECO:0007669"/>
    <property type="project" value="TreeGrafter"/>
</dbReference>
<evidence type="ECO:0000256" key="3">
    <source>
        <dbReference type="SAM" id="MobiDB-lite"/>
    </source>
</evidence>
<evidence type="ECO:0000259" key="4">
    <source>
        <dbReference type="PROSITE" id="PS50887"/>
    </source>
</evidence>
<dbReference type="GO" id="GO:0005886">
    <property type="term" value="C:plasma membrane"/>
    <property type="evidence" value="ECO:0007669"/>
    <property type="project" value="TreeGrafter"/>
</dbReference>
<evidence type="ECO:0000313" key="6">
    <source>
        <dbReference type="Proteomes" id="UP001055108"/>
    </source>
</evidence>
<evidence type="ECO:0000256" key="1">
    <source>
        <dbReference type="ARBA" id="ARBA00012528"/>
    </source>
</evidence>
<dbReference type="EC" id="2.7.7.65" evidence="1"/>
<feature type="domain" description="GGDEF" evidence="4">
    <location>
        <begin position="253"/>
        <end position="377"/>
    </location>
</feature>
<reference evidence="5" key="2">
    <citation type="submission" date="2021-08" db="EMBL/GenBank/DDBJ databases">
        <authorList>
            <person name="Tani A."/>
            <person name="Ola A."/>
            <person name="Ogura Y."/>
            <person name="Katsura K."/>
            <person name="Hayashi T."/>
        </authorList>
    </citation>
    <scope>NUCLEOTIDE SEQUENCE</scope>
    <source>
        <strain evidence="5">NBRC 103626</strain>
    </source>
</reference>
<comment type="caution">
    <text evidence="5">The sequence shown here is derived from an EMBL/GenBank/DDBJ whole genome shotgun (WGS) entry which is preliminary data.</text>
</comment>
<dbReference type="EMBL" id="BPQM01000008">
    <property type="protein sequence ID" value="GJD77210.1"/>
    <property type="molecule type" value="Genomic_DNA"/>
</dbReference>
<dbReference type="InterPro" id="IPR043128">
    <property type="entry name" value="Rev_trsase/Diguanyl_cyclase"/>
</dbReference>
<proteinExistence type="predicted"/>
<feature type="region of interest" description="Disordered" evidence="3">
    <location>
        <begin position="194"/>
        <end position="267"/>
    </location>
</feature>
<dbReference type="SMART" id="SM00267">
    <property type="entry name" value="GGDEF"/>
    <property type="match status" value="1"/>
</dbReference>
<dbReference type="GO" id="GO:0043709">
    <property type="term" value="P:cell adhesion involved in single-species biofilm formation"/>
    <property type="evidence" value="ECO:0007669"/>
    <property type="project" value="TreeGrafter"/>
</dbReference>
<dbReference type="InterPro" id="IPR000160">
    <property type="entry name" value="GGDEF_dom"/>
</dbReference>
<dbReference type="InterPro" id="IPR050469">
    <property type="entry name" value="Diguanylate_Cyclase"/>
</dbReference>
<reference evidence="5" key="1">
    <citation type="journal article" date="2016" name="Front. Microbiol.">
        <title>Genome Sequence of the Piezophilic, Mesophilic Sulfate-Reducing Bacterium Desulfovibrio indicus J2T.</title>
        <authorList>
            <person name="Cao J."/>
            <person name="Maignien L."/>
            <person name="Shao Z."/>
            <person name="Alain K."/>
            <person name="Jebbar M."/>
        </authorList>
    </citation>
    <scope>NUCLEOTIDE SEQUENCE</scope>
    <source>
        <strain evidence="5">NBRC 103626</strain>
    </source>
</reference>
<comment type="catalytic activity">
    <reaction evidence="2">
        <text>2 GTP = 3',3'-c-di-GMP + 2 diphosphate</text>
        <dbReference type="Rhea" id="RHEA:24898"/>
        <dbReference type="ChEBI" id="CHEBI:33019"/>
        <dbReference type="ChEBI" id="CHEBI:37565"/>
        <dbReference type="ChEBI" id="CHEBI:58805"/>
        <dbReference type="EC" id="2.7.7.65"/>
    </reaction>
</comment>
<dbReference type="PANTHER" id="PTHR45138">
    <property type="entry name" value="REGULATORY COMPONENTS OF SENSORY TRANSDUCTION SYSTEM"/>
    <property type="match status" value="1"/>
</dbReference>
<dbReference type="RefSeq" id="WP_238300882.1">
    <property type="nucleotide sequence ID" value="NZ_BPQM01000008.1"/>
</dbReference>
<sequence>MSATACHWIGILVPLGMGAVCSLMLLELRQDAWDKAGQTSKNLVQVIERGIDRYIEFIDLALRSVVENLDLPDLGQIGPRFRQRILFNRAVNATDLGVMLVLDEYGNTFYDALGWPQRRLNNAGQDYVQAHKADPGLGLHVDPPLISYLMAKPIIVLSRRSDKAAGTFGGVVLVSLALSCFDRRFEQIALGRKGYDRPFPSGRHPRRTPSPRPLHKPVPPGRRPPRCLMEPSHARRPDRSEPCHPQDRVRDARGRPPQRRGVHGLGRYGHDVGDQVIRCVARVLRETGAVVGRLGGEEFAALMPGHGLAGAAVIAHRIRRQCAMSTVPGQEDLRFTVSLGLAEWSEGDSIDSLLKRADVALYAAKRGGRDRVAVTSRALQTEMVG</sequence>
<name>A0AA37HKM9_9HYPH</name>
<accession>A0AA37HKM9</accession>
<dbReference type="AlphaFoldDB" id="A0AA37HKM9"/>
<dbReference type="SUPFAM" id="SSF55073">
    <property type="entry name" value="Nucleotide cyclase"/>
    <property type="match status" value="1"/>
</dbReference>
<dbReference type="InterPro" id="IPR029787">
    <property type="entry name" value="Nucleotide_cyclase"/>
</dbReference>
<dbReference type="CDD" id="cd12914">
    <property type="entry name" value="PDC1_DGC_like"/>
    <property type="match status" value="1"/>
</dbReference>
<dbReference type="Gene3D" id="3.30.450.20">
    <property type="entry name" value="PAS domain"/>
    <property type="match status" value="1"/>
</dbReference>
<dbReference type="Proteomes" id="UP001055108">
    <property type="component" value="Unassembled WGS sequence"/>
</dbReference>
<protein>
    <recommendedName>
        <fullName evidence="1">diguanylate cyclase</fullName>
        <ecNumber evidence="1">2.7.7.65</ecNumber>
    </recommendedName>
</protein>
<organism evidence="5 6">
    <name type="scientific">Methylobacterium gregans</name>
    <dbReference type="NCBI Taxonomy" id="374424"/>
    <lineage>
        <taxon>Bacteria</taxon>
        <taxon>Pseudomonadati</taxon>
        <taxon>Pseudomonadota</taxon>
        <taxon>Alphaproteobacteria</taxon>
        <taxon>Hyphomicrobiales</taxon>
        <taxon>Methylobacteriaceae</taxon>
        <taxon>Methylobacterium</taxon>
    </lineage>
</organism>
<keyword evidence="6" id="KW-1185">Reference proteome</keyword>
<dbReference type="Pfam" id="PF00990">
    <property type="entry name" value="GGDEF"/>
    <property type="match status" value="1"/>
</dbReference>
<evidence type="ECO:0000256" key="2">
    <source>
        <dbReference type="ARBA" id="ARBA00034247"/>
    </source>
</evidence>
<dbReference type="PANTHER" id="PTHR45138:SF9">
    <property type="entry name" value="DIGUANYLATE CYCLASE DGCM-RELATED"/>
    <property type="match status" value="1"/>
</dbReference>
<dbReference type="PROSITE" id="PS50887">
    <property type="entry name" value="GGDEF"/>
    <property type="match status" value="1"/>
</dbReference>